<dbReference type="GO" id="GO:0005525">
    <property type="term" value="F:GTP binding"/>
    <property type="evidence" value="ECO:0007669"/>
    <property type="project" value="UniProtKB-UniRule"/>
</dbReference>
<evidence type="ECO:0000313" key="11">
    <source>
        <dbReference type="EMBL" id="ABB28071.1"/>
    </source>
</evidence>
<dbReference type="InterPro" id="IPR042101">
    <property type="entry name" value="SRP54_N_sf"/>
</dbReference>
<feature type="binding site" evidence="9">
    <location>
        <begin position="110"/>
        <end position="117"/>
    </location>
    <ligand>
        <name>GTP</name>
        <dbReference type="ChEBI" id="CHEBI:37565"/>
    </ligand>
</feature>
<comment type="function">
    <text evidence="9">Involved in targeting and insertion of nascent membrane proteins into the cytoplasmic membrane. Binds to the hydrophobic signal sequence of the ribosome-nascent chain (RNC) as it emerges from the ribosomes. The SRP-RNC complex is then targeted to the cytoplasmic membrane where it interacts with the SRP receptor FtsY.</text>
</comment>
<comment type="similarity">
    <text evidence="1 9">Belongs to the GTP-binding SRP family. SRP54 subfamily.</text>
</comment>
<dbReference type="EC" id="3.6.5.4" evidence="9"/>
<dbReference type="InterPro" id="IPR013822">
    <property type="entry name" value="Signal_recog_particl_SRP54_hlx"/>
</dbReference>
<dbReference type="Pfam" id="PF00448">
    <property type="entry name" value="SRP54"/>
    <property type="match status" value="1"/>
</dbReference>
<dbReference type="HAMAP" id="MF_00306">
    <property type="entry name" value="SRP54"/>
    <property type="match status" value="1"/>
</dbReference>
<sequence length="451" mass="49947">MAMFESLSDKLEATFKKLAGQATINEINIGVAMRDIKRALLAADVNYKVAKKLIEDIREKSLGEEVIKSVSPAQMIVKIVYDELTELMGGEQKPLNLSPKKLPAIIMVAGLQGSGKTTFCAKLALRLRKNGKNPMLIAADVYRPAAVDQLKALGEQVEVPVFSVDEKDAMKAALQGLEAAKAAAKDVVIVDTAGRLQIDQAMMAEAEALKNALKPDELLFVVDSMMGQEAVNTAKAFNDRLDFDGVVLTKLDGDARGGAALSIRQVVEKPIKFISIGEKVDDLDIFYPDRMAQRILGMGDIISFVEKAQENLDLDKAIEMQKKLMKNEFDLNDFFDQLQQLKKMGSIQGLIEMVPGLNKMVPKQELENLDFKPIEAMISSMTKEERSNPEMINGSRRQRIARGSGRKVQEVNLLLKQFGEMKKMMKAVSKLSKSGRKITPQNLALDKFLKR</sequence>
<accession>Q3ASF4</accession>
<gene>
    <name evidence="9" type="primary">ffh</name>
    <name evidence="11" type="ordered locus">Cag_0805</name>
</gene>
<dbReference type="HOGENOM" id="CLU_009301_6_0_10"/>
<dbReference type="InterPro" id="IPR022941">
    <property type="entry name" value="SRP54"/>
</dbReference>
<keyword evidence="9" id="KW-0963">Cytoplasm</keyword>
<dbReference type="InterPro" id="IPR003593">
    <property type="entry name" value="AAA+_ATPase"/>
</dbReference>
<dbReference type="CDD" id="cd18539">
    <property type="entry name" value="SRP_G"/>
    <property type="match status" value="1"/>
</dbReference>
<keyword evidence="7 9" id="KW-0687">Ribonucleoprotein</keyword>
<dbReference type="SMART" id="SM00962">
    <property type="entry name" value="SRP54"/>
    <property type="match status" value="1"/>
</dbReference>
<dbReference type="Gene3D" id="1.20.120.140">
    <property type="entry name" value="Signal recognition particle SRP54, nucleotide-binding domain"/>
    <property type="match status" value="1"/>
</dbReference>
<dbReference type="GO" id="GO:0003924">
    <property type="term" value="F:GTPase activity"/>
    <property type="evidence" value="ECO:0007669"/>
    <property type="project" value="UniProtKB-UniRule"/>
</dbReference>
<evidence type="ECO:0000256" key="1">
    <source>
        <dbReference type="ARBA" id="ARBA00005450"/>
    </source>
</evidence>
<dbReference type="Pfam" id="PF02881">
    <property type="entry name" value="SRP54_N"/>
    <property type="match status" value="1"/>
</dbReference>
<organism evidence="11">
    <name type="scientific">Chlorobium chlorochromatii (strain CaD3)</name>
    <dbReference type="NCBI Taxonomy" id="340177"/>
    <lineage>
        <taxon>Bacteria</taxon>
        <taxon>Pseudomonadati</taxon>
        <taxon>Chlorobiota</taxon>
        <taxon>Chlorobiia</taxon>
        <taxon>Chlorobiales</taxon>
        <taxon>Chlorobiaceae</taxon>
        <taxon>Chlorobium/Pelodictyon group</taxon>
        <taxon>Chlorobium</taxon>
    </lineage>
</organism>
<evidence type="ECO:0000259" key="10">
    <source>
        <dbReference type="PROSITE" id="PS00300"/>
    </source>
</evidence>
<dbReference type="SMART" id="SM00963">
    <property type="entry name" value="SRP54_N"/>
    <property type="match status" value="1"/>
</dbReference>
<dbReference type="SUPFAM" id="SSF47446">
    <property type="entry name" value="Signal peptide-binding domain"/>
    <property type="match status" value="1"/>
</dbReference>
<evidence type="ECO:0000256" key="3">
    <source>
        <dbReference type="ARBA" id="ARBA00022801"/>
    </source>
</evidence>
<dbReference type="SUPFAM" id="SSF52540">
    <property type="entry name" value="P-loop containing nucleoside triphosphate hydrolases"/>
    <property type="match status" value="1"/>
</dbReference>
<dbReference type="Pfam" id="PF02978">
    <property type="entry name" value="SRP_SPB"/>
    <property type="match status" value="1"/>
</dbReference>
<comment type="domain">
    <text evidence="9">Composed of three domains: the N-terminal N domain, which is responsible for interactions with the ribosome, the central G domain, which binds GTP, and the C-terminal M domain, which binds the RNA and the signal sequence of the RNC.</text>
</comment>
<dbReference type="PANTHER" id="PTHR11564:SF5">
    <property type="entry name" value="SIGNAL RECOGNITION PARTICLE SUBUNIT SRP54"/>
    <property type="match status" value="1"/>
</dbReference>
<dbReference type="EMBL" id="CP000108">
    <property type="protein sequence ID" value="ABB28071.1"/>
    <property type="molecule type" value="Genomic_DNA"/>
</dbReference>
<dbReference type="NCBIfam" id="TIGR00959">
    <property type="entry name" value="ffh"/>
    <property type="match status" value="1"/>
</dbReference>
<evidence type="ECO:0000256" key="8">
    <source>
        <dbReference type="ARBA" id="ARBA00048027"/>
    </source>
</evidence>
<dbReference type="FunFam" id="3.40.50.300:FF:000022">
    <property type="entry name" value="Signal recognition particle 54 kDa subunit"/>
    <property type="match status" value="1"/>
</dbReference>
<dbReference type="KEGG" id="cch:Cag_0805"/>
<comment type="catalytic activity">
    <reaction evidence="8 9">
        <text>GTP + H2O = GDP + phosphate + H(+)</text>
        <dbReference type="Rhea" id="RHEA:19669"/>
        <dbReference type="ChEBI" id="CHEBI:15377"/>
        <dbReference type="ChEBI" id="CHEBI:15378"/>
        <dbReference type="ChEBI" id="CHEBI:37565"/>
        <dbReference type="ChEBI" id="CHEBI:43474"/>
        <dbReference type="ChEBI" id="CHEBI:58189"/>
        <dbReference type="EC" id="3.6.5.4"/>
    </reaction>
</comment>
<keyword evidence="6 9" id="KW-0733">Signal recognition particle</keyword>
<dbReference type="GO" id="GO:0006614">
    <property type="term" value="P:SRP-dependent cotranslational protein targeting to membrane"/>
    <property type="evidence" value="ECO:0007669"/>
    <property type="project" value="InterPro"/>
</dbReference>
<comment type="subcellular location">
    <subcellularLocation>
        <location evidence="9">Cytoplasm</location>
    </subcellularLocation>
    <text evidence="9">The SRP-RNC complex is targeted to the cytoplasmic membrane.</text>
</comment>
<dbReference type="STRING" id="340177.Cag_0805"/>
<dbReference type="GO" id="GO:0008312">
    <property type="term" value="F:7S RNA binding"/>
    <property type="evidence" value="ECO:0007669"/>
    <property type="project" value="InterPro"/>
</dbReference>
<dbReference type="InterPro" id="IPR004780">
    <property type="entry name" value="SRP"/>
</dbReference>
<name>Q3ASF4_CHLCH</name>
<feature type="binding site" evidence="9">
    <location>
        <begin position="249"/>
        <end position="252"/>
    </location>
    <ligand>
        <name>GTP</name>
        <dbReference type="ChEBI" id="CHEBI:37565"/>
    </ligand>
</feature>
<keyword evidence="3 9" id="KW-0378">Hydrolase</keyword>
<dbReference type="InterPro" id="IPR000897">
    <property type="entry name" value="SRP54_GTPase_dom"/>
</dbReference>
<dbReference type="SMART" id="SM00382">
    <property type="entry name" value="AAA"/>
    <property type="match status" value="1"/>
</dbReference>
<dbReference type="PANTHER" id="PTHR11564">
    <property type="entry name" value="SIGNAL RECOGNITION PARTICLE 54K PROTEIN SRP54"/>
    <property type="match status" value="1"/>
</dbReference>
<keyword evidence="4 9" id="KW-0694">RNA-binding</keyword>
<evidence type="ECO:0000256" key="9">
    <source>
        <dbReference type="HAMAP-Rule" id="MF_00306"/>
    </source>
</evidence>
<dbReference type="eggNOG" id="COG0541">
    <property type="taxonomic scope" value="Bacteria"/>
</dbReference>
<evidence type="ECO:0000256" key="2">
    <source>
        <dbReference type="ARBA" id="ARBA00022741"/>
    </source>
</evidence>
<evidence type="ECO:0000256" key="7">
    <source>
        <dbReference type="ARBA" id="ARBA00023274"/>
    </source>
</evidence>
<evidence type="ECO:0000256" key="4">
    <source>
        <dbReference type="ARBA" id="ARBA00022884"/>
    </source>
</evidence>
<keyword evidence="2 9" id="KW-0547">Nucleotide-binding</keyword>
<dbReference type="InterPro" id="IPR004125">
    <property type="entry name" value="Signal_recog_particle_SRP54_M"/>
</dbReference>
<feature type="domain" description="SRP54-type proteins GTP-binding" evidence="10">
    <location>
        <begin position="270"/>
        <end position="283"/>
    </location>
</feature>
<keyword evidence="5 9" id="KW-0342">GTP-binding</keyword>
<dbReference type="Gene3D" id="1.10.260.30">
    <property type="entry name" value="Signal recognition particle, SRP54 subunit, M-domain"/>
    <property type="match status" value="1"/>
</dbReference>
<protein>
    <recommendedName>
        <fullName evidence="9">Signal recognition particle protein</fullName>
        <ecNumber evidence="9">3.6.5.4</ecNumber>
    </recommendedName>
    <alternativeName>
        <fullName evidence="9">Fifty-four homolog</fullName>
    </alternativeName>
</protein>
<reference evidence="11" key="1">
    <citation type="submission" date="2005-08" db="EMBL/GenBank/DDBJ databases">
        <title>Complete sequence of Chlorobium chlorochromatii CaD3.</title>
        <authorList>
            <person name="Copeland A."/>
            <person name="Lucas S."/>
            <person name="Lapidus A."/>
            <person name="Barry K."/>
            <person name="Detter J.C."/>
            <person name="Glavina T."/>
            <person name="Hammon N."/>
            <person name="Israni S."/>
            <person name="Pitluck S."/>
            <person name="Bryant D."/>
            <person name="Schmutz J."/>
            <person name="Larimer F."/>
            <person name="Land M."/>
            <person name="Kyrpides N."/>
            <person name="Ivanova N."/>
            <person name="Richardson P."/>
        </authorList>
    </citation>
    <scope>NUCLEOTIDE SEQUENCE [LARGE SCALE GENOMIC DNA]</scope>
    <source>
        <strain evidence="11">CaD3</strain>
    </source>
</reference>
<dbReference type="AlphaFoldDB" id="Q3ASF4"/>
<dbReference type="GO" id="GO:0048500">
    <property type="term" value="C:signal recognition particle"/>
    <property type="evidence" value="ECO:0007669"/>
    <property type="project" value="UniProtKB-UniRule"/>
</dbReference>
<evidence type="ECO:0000256" key="6">
    <source>
        <dbReference type="ARBA" id="ARBA00023135"/>
    </source>
</evidence>
<dbReference type="Gene3D" id="3.40.50.300">
    <property type="entry name" value="P-loop containing nucleotide triphosphate hydrolases"/>
    <property type="match status" value="1"/>
</dbReference>
<feature type="binding site" evidence="9">
    <location>
        <begin position="191"/>
        <end position="195"/>
    </location>
    <ligand>
        <name>GTP</name>
        <dbReference type="ChEBI" id="CHEBI:37565"/>
    </ligand>
</feature>
<proteinExistence type="inferred from homology"/>
<dbReference type="InterPro" id="IPR027417">
    <property type="entry name" value="P-loop_NTPase"/>
</dbReference>
<dbReference type="InterPro" id="IPR036891">
    <property type="entry name" value="Signal_recog_part_SRP54_M_sf"/>
</dbReference>
<evidence type="ECO:0000256" key="5">
    <source>
        <dbReference type="ARBA" id="ARBA00023134"/>
    </source>
</evidence>
<dbReference type="PROSITE" id="PS00300">
    <property type="entry name" value="SRP54"/>
    <property type="match status" value="1"/>
</dbReference>
<comment type="subunit">
    <text evidence="9">Part of the signal recognition particle protein translocation system, which is composed of SRP and FtsY.</text>
</comment>